<keyword evidence="2" id="KW-0328">Glycosyltransferase</keyword>
<evidence type="ECO:0000256" key="3">
    <source>
        <dbReference type="ARBA" id="ARBA00022679"/>
    </source>
</evidence>
<dbReference type="InterPro" id="IPR029044">
    <property type="entry name" value="Nucleotide-diphossugar_trans"/>
</dbReference>
<name>A0A0E3UY41_9BACT</name>
<keyword evidence="7" id="KW-1185">Reference proteome</keyword>
<evidence type="ECO:0000256" key="2">
    <source>
        <dbReference type="ARBA" id="ARBA00022676"/>
    </source>
</evidence>
<dbReference type="Pfam" id="PF00535">
    <property type="entry name" value="Glycos_transf_2"/>
    <property type="match status" value="1"/>
</dbReference>
<gene>
    <name evidence="6" type="ORF">PKOR_14770</name>
</gene>
<evidence type="ECO:0000313" key="7">
    <source>
        <dbReference type="Proteomes" id="UP000033109"/>
    </source>
</evidence>
<dbReference type="AlphaFoldDB" id="A0A0E3UY41"/>
<keyword evidence="3 6" id="KW-0808">Transferase</keyword>
<accession>A0A0E3UY41</accession>
<dbReference type="HOGENOM" id="CLU_055604_1_0_10"/>
<dbReference type="PANTHER" id="PTHR43630:SF1">
    <property type="entry name" value="POLY-BETA-1,6-N-ACETYL-D-GLUCOSAMINE SYNTHASE"/>
    <property type="match status" value="1"/>
</dbReference>
<proteinExistence type="inferred from homology"/>
<evidence type="ECO:0000313" key="6">
    <source>
        <dbReference type="EMBL" id="AKD04126.1"/>
    </source>
</evidence>
<comment type="similarity">
    <text evidence="1">Belongs to the glycosyltransferase 2 family.</text>
</comment>
<dbReference type="KEGG" id="pko:PKOR_14770"/>
<keyword evidence="4" id="KW-0472">Membrane</keyword>
<dbReference type="CDD" id="cd04192">
    <property type="entry name" value="GT_2_like_e"/>
    <property type="match status" value="1"/>
</dbReference>
<keyword evidence="4" id="KW-0812">Transmembrane</keyword>
<dbReference type="SUPFAM" id="SSF53448">
    <property type="entry name" value="Nucleotide-diphospho-sugar transferases"/>
    <property type="match status" value="1"/>
</dbReference>
<evidence type="ECO:0000256" key="1">
    <source>
        <dbReference type="ARBA" id="ARBA00006739"/>
    </source>
</evidence>
<dbReference type="STRING" id="400092.PKOR_14770"/>
<reference evidence="6 7" key="1">
    <citation type="journal article" date="2015" name="Sci. Rep.">
        <title>Unraveling adaptation of Pontibacter korlensis to radiation and infertility in desert through complete genome and comparative transcriptomic analysis.</title>
        <authorList>
            <person name="Dai J."/>
            <person name="Dai W."/>
            <person name="Qiu C."/>
            <person name="Yang Z."/>
            <person name="Zhang Y."/>
            <person name="Zhou M."/>
            <person name="Zhang L."/>
            <person name="Fang C."/>
            <person name="Gao Q."/>
            <person name="Yang Q."/>
            <person name="Li X."/>
            <person name="Wang Z."/>
            <person name="Wang Z."/>
            <person name="Jia Z."/>
            <person name="Chen X."/>
        </authorList>
    </citation>
    <scope>NUCLEOTIDE SEQUENCE [LARGE SCALE GENOMIC DNA]</scope>
    <source>
        <strain evidence="6 7">X14-1T</strain>
    </source>
</reference>
<sequence length="382" mass="43623">MSWLLLASLVSYTWIILRRWRAWDKMPASVTPASFQASTRLTVIIPVRNEAENILDLLQDLDRQNYPSELIEVLIIDDHSTDNTSSVVDSFCAVSVLQIKCLELSDYVNHGGKKAAVQLGVEQAQGELLVFTDGDCRVGEEWLRSYAFLYETEQPYFISGPVCFHQTNTLFERMQLIEFASLIGIGGASIALGKPNMCNGANLAYRRDAFELVGGFAGNEHIASGDDEFLLHKVHTSFPQQVKFLKNPKAIVYTKARKDLISFLQQRVRWASKWKSYQSLQVQLIALIVFAVNLLLFLAIPLAYWSTIPFEAVLGAYFTKFAVDFLFLSRITSFLQVRSYLWYMLPLQFVYIPYVILTAVLGLFGRYSWKGRTIRTYERQRV</sequence>
<feature type="transmembrane region" description="Helical" evidence="4">
    <location>
        <begin position="284"/>
        <end position="305"/>
    </location>
</feature>
<dbReference type="Proteomes" id="UP000033109">
    <property type="component" value="Chromosome"/>
</dbReference>
<evidence type="ECO:0000259" key="5">
    <source>
        <dbReference type="Pfam" id="PF00535"/>
    </source>
</evidence>
<dbReference type="PATRIC" id="fig|400092.3.peg.3228"/>
<organism evidence="6 7">
    <name type="scientific">Pontibacter korlensis</name>
    <dbReference type="NCBI Taxonomy" id="400092"/>
    <lineage>
        <taxon>Bacteria</taxon>
        <taxon>Pseudomonadati</taxon>
        <taxon>Bacteroidota</taxon>
        <taxon>Cytophagia</taxon>
        <taxon>Cytophagales</taxon>
        <taxon>Hymenobacteraceae</taxon>
        <taxon>Pontibacter</taxon>
    </lineage>
</organism>
<protein>
    <submittedName>
        <fullName evidence="6">Family 2 glycosyl transferase</fullName>
    </submittedName>
</protein>
<dbReference type="OrthoDB" id="9805625at2"/>
<evidence type="ECO:0000256" key="4">
    <source>
        <dbReference type="SAM" id="Phobius"/>
    </source>
</evidence>
<dbReference type="PANTHER" id="PTHR43630">
    <property type="entry name" value="POLY-BETA-1,6-N-ACETYL-D-GLUCOSAMINE SYNTHASE"/>
    <property type="match status" value="1"/>
</dbReference>
<keyword evidence="4" id="KW-1133">Transmembrane helix</keyword>
<dbReference type="GO" id="GO:0016757">
    <property type="term" value="F:glycosyltransferase activity"/>
    <property type="evidence" value="ECO:0007669"/>
    <property type="project" value="UniProtKB-KW"/>
</dbReference>
<dbReference type="EMBL" id="CP009621">
    <property type="protein sequence ID" value="AKD04126.1"/>
    <property type="molecule type" value="Genomic_DNA"/>
</dbReference>
<feature type="transmembrane region" description="Helical" evidence="4">
    <location>
        <begin position="317"/>
        <end position="337"/>
    </location>
</feature>
<feature type="domain" description="Glycosyltransferase 2-like" evidence="5">
    <location>
        <begin position="42"/>
        <end position="211"/>
    </location>
</feature>
<dbReference type="RefSeq" id="WP_046311734.1">
    <property type="nucleotide sequence ID" value="NZ_CP009621.1"/>
</dbReference>
<dbReference type="Gene3D" id="3.90.550.10">
    <property type="entry name" value="Spore Coat Polysaccharide Biosynthesis Protein SpsA, Chain A"/>
    <property type="match status" value="1"/>
</dbReference>
<feature type="transmembrane region" description="Helical" evidence="4">
    <location>
        <begin position="349"/>
        <end position="369"/>
    </location>
</feature>
<dbReference type="InterPro" id="IPR001173">
    <property type="entry name" value="Glyco_trans_2-like"/>
</dbReference>